<dbReference type="InterPro" id="IPR000953">
    <property type="entry name" value="Chromo/chromo_shadow_dom"/>
</dbReference>
<dbReference type="GO" id="GO:0004519">
    <property type="term" value="F:endonuclease activity"/>
    <property type="evidence" value="ECO:0007669"/>
    <property type="project" value="UniProtKB-KW"/>
</dbReference>
<dbReference type="InterPro" id="IPR023780">
    <property type="entry name" value="Chromo_domain"/>
</dbReference>
<dbReference type="GeneID" id="67034069"/>
<keyword evidence="9" id="KW-0378">Hydrolase</keyword>
<keyword evidence="11" id="KW-0694">RNA-binding</keyword>
<dbReference type="KEGG" id="rsx:RhiXN_11791"/>
<evidence type="ECO:0000256" key="13">
    <source>
        <dbReference type="ARBA" id="ARBA00022918"/>
    </source>
</evidence>
<dbReference type="Gene3D" id="3.30.70.270">
    <property type="match status" value="4"/>
</dbReference>
<dbReference type="GO" id="GO:0006310">
    <property type="term" value="P:DNA recombination"/>
    <property type="evidence" value="ECO:0007669"/>
    <property type="project" value="UniProtKB-KW"/>
</dbReference>
<dbReference type="Gene3D" id="2.40.50.40">
    <property type="match status" value="2"/>
</dbReference>
<dbReference type="InterPro" id="IPR056924">
    <property type="entry name" value="SH3_Tf2-1"/>
</dbReference>
<dbReference type="Gene3D" id="3.10.10.10">
    <property type="entry name" value="HIV Type 1 Reverse Transcriptase, subunit A, domain 1"/>
    <property type="match status" value="2"/>
</dbReference>
<evidence type="ECO:0000256" key="3">
    <source>
        <dbReference type="ARBA" id="ARBA00022679"/>
    </source>
</evidence>
<dbReference type="EMBL" id="CP059669">
    <property type="protein sequence ID" value="QRW24879.1"/>
    <property type="molecule type" value="Genomic_DNA"/>
</dbReference>
<evidence type="ECO:0000256" key="11">
    <source>
        <dbReference type="ARBA" id="ARBA00022884"/>
    </source>
</evidence>
<dbReference type="PANTHER" id="PTHR37984">
    <property type="entry name" value="PROTEIN CBG26694"/>
    <property type="match status" value="1"/>
</dbReference>
<protein>
    <submittedName>
        <fullName evidence="26">Retrotransposable element Tf2 protein</fullName>
    </submittedName>
</protein>
<dbReference type="InterPro" id="IPR005162">
    <property type="entry name" value="Retrotrans_gag_dom"/>
</dbReference>
<evidence type="ECO:0000256" key="15">
    <source>
        <dbReference type="ARBA" id="ARBA00023125"/>
    </source>
</evidence>
<evidence type="ECO:0000256" key="12">
    <source>
        <dbReference type="ARBA" id="ARBA00022908"/>
    </source>
</evidence>
<dbReference type="PROSITE" id="PS50994">
    <property type="entry name" value="INTEGRASE"/>
    <property type="match status" value="2"/>
</dbReference>
<feature type="domain" description="Chromo" evidence="22">
    <location>
        <begin position="1931"/>
        <end position="1980"/>
    </location>
</feature>
<dbReference type="GO" id="GO:0015074">
    <property type="term" value="P:DNA integration"/>
    <property type="evidence" value="ECO:0007669"/>
    <property type="project" value="UniProtKB-KW"/>
</dbReference>
<dbReference type="CDD" id="cd01647">
    <property type="entry name" value="RT_LTR"/>
    <property type="match status" value="2"/>
</dbReference>
<keyword evidence="7" id="KW-0064">Aspartyl protease</keyword>
<feature type="region of interest" description="Disordered" evidence="21">
    <location>
        <begin position="855"/>
        <end position="882"/>
    </location>
</feature>
<keyword evidence="6" id="KW-0479">Metal-binding</keyword>
<dbReference type="GO" id="GO:0008270">
    <property type="term" value="F:zinc ion binding"/>
    <property type="evidence" value="ECO:0007669"/>
    <property type="project" value="UniProtKB-KW"/>
</dbReference>
<dbReference type="GO" id="GO:0003964">
    <property type="term" value="F:RNA-directed DNA polymerase activity"/>
    <property type="evidence" value="ECO:0007669"/>
    <property type="project" value="UniProtKB-KW"/>
</dbReference>
<dbReference type="Gene3D" id="3.30.420.10">
    <property type="entry name" value="Ribonuclease H-like superfamily/Ribonuclease H"/>
    <property type="match status" value="2"/>
</dbReference>
<evidence type="ECO:0000256" key="5">
    <source>
        <dbReference type="ARBA" id="ARBA00022722"/>
    </source>
</evidence>
<dbReference type="PROSITE" id="PS50158">
    <property type="entry name" value="ZF_CCHC"/>
    <property type="match status" value="1"/>
</dbReference>
<dbReference type="InterPro" id="IPR041577">
    <property type="entry name" value="RT_RNaseH_2"/>
</dbReference>
<dbReference type="InterPro" id="IPR001878">
    <property type="entry name" value="Znf_CCHC"/>
</dbReference>
<evidence type="ECO:0000256" key="19">
    <source>
        <dbReference type="PROSITE-ProRule" id="PRU00047"/>
    </source>
</evidence>
<feature type="domain" description="Chromo" evidence="22">
    <location>
        <begin position="2446"/>
        <end position="2503"/>
    </location>
</feature>
<keyword evidence="5" id="KW-0540">Nuclease</keyword>
<evidence type="ECO:0000313" key="27">
    <source>
        <dbReference type="Proteomes" id="UP000650533"/>
    </source>
</evidence>
<dbReference type="Pfam" id="PF17919">
    <property type="entry name" value="RT_RNaseH_2"/>
    <property type="match status" value="2"/>
</dbReference>
<dbReference type="InterPro" id="IPR012337">
    <property type="entry name" value="RNaseH-like_sf"/>
</dbReference>
<dbReference type="InterPro" id="IPR036397">
    <property type="entry name" value="RNaseH_sf"/>
</dbReference>
<evidence type="ECO:0000256" key="9">
    <source>
        <dbReference type="ARBA" id="ARBA00022801"/>
    </source>
</evidence>
<name>A0A8H8T110_9AGAM</name>
<dbReference type="InterPro" id="IPR050951">
    <property type="entry name" value="Retrovirus_Pol_polyprotein"/>
</dbReference>
<keyword evidence="19" id="KW-0862">Zinc</keyword>
<evidence type="ECO:0000256" key="17">
    <source>
        <dbReference type="ARBA" id="ARBA00023242"/>
    </source>
</evidence>
<evidence type="ECO:0000256" key="21">
    <source>
        <dbReference type="SAM" id="MobiDB-lite"/>
    </source>
</evidence>
<dbReference type="FunFam" id="3.30.70.270:FF:000020">
    <property type="entry name" value="Transposon Tf2-6 polyprotein-like Protein"/>
    <property type="match status" value="1"/>
</dbReference>
<feature type="region of interest" description="Disordered" evidence="21">
    <location>
        <begin position="519"/>
        <end position="611"/>
    </location>
</feature>
<dbReference type="Pfam" id="PF24626">
    <property type="entry name" value="SH3_Tf2-1"/>
    <property type="match status" value="2"/>
</dbReference>
<keyword evidence="15" id="KW-0238">DNA-binding</keyword>
<dbReference type="SUPFAM" id="SSF54160">
    <property type="entry name" value="Chromo domain-like"/>
    <property type="match status" value="2"/>
</dbReference>
<dbReference type="Pfam" id="PF00385">
    <property type="entry name" value="Chromo"/>
    <property type="match status" value="2"/>
</dbReference>
<feature type="compositionally biased region" description="Basic and acidic residues" evidence="21">
    <location>
        <begin position="525"/>
        <end position="539"/>
    </location>
</feature>
<dbReference type="SUPFAM" id="SSF56672">
    <property type="entry name" value="DNA/RNA polymerases"/>
    <property type="match status" value="2"/>
</dbReference>
<evidence type="ECO:0000259" key="25">
    <source>
        <dbReference type="PROSITE" id="PS50994"/>
    </source>
</evidence>
<dbReference type="FunFam" id="3.30.70.270:FF:000063">
    <property type="entry name" value="Zinc knuckle domaincontaining protein"/>
    <property type="match status" value="1"/>
</dbReference>
<evidence type="ECO:0000256" key="14">
    <source>
        <dbReference type="ARBA" id="ARBA00022932"/>
    </source>
</evidence>
<comment type="subcellular location">
    <subcellularLocation>
        <location evidence="1">Nucleus</location>
    </subcellularLocation>
</comment>
<dbReference type="CDD" id="cd00303">
    <property type="entry name" value="retropepsin_like"/>
    <property type="match status" value="1"/>
</dbReference>
<dbReference type="SMART" id="SM00298">
    <property type="entry name" value="CHROMO"/>
    <property type="match status" value="2"/>
</dbReference>
<evidence type="ECO:0000256" key="6">
    <source>
        <dbReference type="ARBA" id="ARBA00022723"/>
    </source>
</evidence>
<dbReference type="PANTHER" id="PTHR37984:SF5">
    <property type="entry name" value="PROTEIN NYNRIN-LIKE"/>
    <property type="match status" value="1"/>
</dbReference>
<dbReference type="PROSITE" id="PS00598">
    <property type="entry name" value="CHROMO_1"/>
    <property type="match status" value="2"/>
</dbReference>
<keyword evidence="18" id="KW-0511">Multifunctional enzyme</keyword>
<dbReference type="InterPro" id="IPR000477">
    <property type="entry name" value="RT_dom"/>
</dbReference>
<feature type="compositionally biased region" description="Pro residues" evidence="21">
    <location>
        <begin position="586"/>
        <end position="607"/>
    </location>
</feature>
<dbReference type="InterPro" id="IPR023779">
    <property type="entry name" value="Chromodomain_CS"/>
</dbReference>
<evidence type="ECO:0000256" key="8">
    <source>
        <dbReference type="ARBA" id="ARBA00022759"/>
    </source>
</evidence>
<feature type="domain" description="Reverse transcriptase" evidence="24">
    <location>
        <begin position="1084"/>
        <end position="1263"/>
    </location>
</feature>
<keyword evidence="17" id="KW-0539">Nucleus</keyword>
<reference evidence="26" key="1">
    <citation type="submission" date="2020-05" db="EMBL/GenBank/DDBJ databases">
        <title>Evolutionary and genomic comparisons of hybrid uninucleate and nonhybrid Rhizoctonia fungi.</title>
        <authorList>
            <person name="Li C."/>
            <person name="Chen X."/>
        </authorList>
    </citation>
    <scope>NUCLEOTIDE SEQUENCE</scope>
    <source>
        <strain evidence="26">AG-1 IA</strain>
    </source>
</reference>
<feature type="domain" description="Reverse transcriptase" evidence="24">
    <location>
        <begin position="125"/>
        <end position="304"/>
    </location>
</feature>
<keyword evidence="10" id="KW-0460">Magnesium</keyword>
<evidence type="ECO:0000259" key="22">
    <source>
        <dbReference type="PROSITE" id="PS50013"/>
    </source>
</evidence>
<evidence type="ECO:0000256" key="20">
    <source>
        <dbReference type="SAM" id="Coils"/>
    </source>
</evidence>
<evidence type="ECO:0000256" key="4">
    <source>
        <dbReference type="ARBA" id="ARBA00022695"/>
    </source>
</evidence>
<sequence>MFNSVYCSTTCFSSSHIILGNTGGTANHLESVPEDLGGAEAPYEALESIPRDPGGAVDYSLEGIPEELCDYAEVFSEDKVTELPPHCSYDLEIVLQDQTKQVKGPVYPLRPSDDEELKRILKEQLDQGLIRPSKSHYSSPVIFVPKKNGKRRMCIDYRALNANTVKNSYPLPLISNLIEKLRGAKCFTALDLKSGYNLVRIKEGDEWKTAFKTKYGLFEYLVMPFGLCNAPATFQHFMNDILRDILDVYVIVYLDDILIFSKSREEHVTHVREVLKRLQKHKLYCQLEKCRFFQDQVHYLGIIANGEGVCADPEKISKAVDWATPQTVKGVQEFLGFVNFYRRFIMNFSKLAYPLYQLLRKENPWKWGAEQQESFDNLKRALIESPVLIQPDVSKEFFLECDASDYATGAILSQKGGDDKLHPVAFLSKSLSPAECNYDIYDKELLAGELGPFLPPASPELGEVSLERVIRLLWGLQSQVDRIERTLSEQAKVSREVRTNVENISQAVDTVKDGLAQLQQSRGPHTPEERKPPAVKETPRAAPKVKPFGKTQPSLGAPAPIFSTGAPRRDPLTLFNPYPSSSFPSGPAPAQGPPPAPVITPAQPPAPSTVKVDHPDAFKGKIGSEAKQWLTRMLAWVCLNQRQFPLDLEVLSFLLMNMEEAAGAWAHPHLDQLGSHRALIQTVDEFKIEFLAAFGDPDATRAAERKITSLTQTGTCAKYITKFRTLQMELDWNNAALRGQFAQGLHWEVRRQIATRERQPRTLRELQDAALIIDNALREERASHPQQGNKSAKSSTTPNRGASTGQQATKTGPLSSNPNYVSEEERNRRRAEGLCVKCGRAGHKFAKCRTGWKATPKEDKGKAKETAKIGKDSGSQLGKDTNRHAPLFTIPIQPEKIAETLEVLIDSGATSSFLHPRTAEALRLPLIDLPSPRTVTMLNGSSPQAGKIWKKAVLTFTYDGKKMTETFLICNTGSHAAILGLKWLDAHNPEIDWNARTLSFPHTPPEHVAIAKEEEADQNPLEGVPSKYHQYAKVFGEEEFNKLPPHRHYDIGIELTEEGPLNLPLYSMTNAKSATLKDWLRDELKSGKIRPSKSSISSPVMFVPKKDGSRRLVVDYRRLNNWTKKNVYPLPRPDDLMAQLRGAKVFTKLDLRWGYNNVRVKEGDEWKTAFRTKYGLYESLVMTFGLTNAPAAFQHFMNKLFKDLLDVCVIIYLDDILIYSKDDAAHTQHVHEVLKRLMENQLFCKASKCTFHVTSVEYLGIIVSDKGFSLDKLKIQAVQEWPTPTKVKEVQSFLGFANFLRRFVANFSHMARPLHNLVRKDTPWKWDTKEQEAFQGLKNAITNAPVLCHADPTKPYFLETDASGAALGSILSQRQEDGRLHPLGFLSESFKGAEQNYDTHDKELLAIIQSFEYWRIFLEGTLHPITVFTDHWNLEYWKESRTFNRRHARWHLLLAGYNFQIVYCPGKQSGKPDALSRRLDHADVPPADQTMLPDPVFANVALVTPEKELQQQIELSLDQDESLEEILQFLQNESKAPPSIKRAFKDYKMEAGLLFYQGRIVVPDVGTLRTDLLRIFHDSPLAGHPGRQRTLELVSRSYYWPGIRSDTYWHVDSCETCQRIRKPRYASIPPQPLELPSRPWQHVSYNMIVDLPKDGNHNSILVIIDSFTKYGIFVKCSKKLKAPELAELFLEHVWKRHGMPEKTVSDRGRVFNNKFLKALYKRLGIDPHYSLAYHPQSDGQTERVNPSIEHFLRAYSGINQRDWTKWLPMAEFAYNNAVHSSTGKTPFKALYGWEPTLTPSNVPTDVPEADDLAQTMEAQWREVESALRQSKQQMTAGEDGSPTEFEIGEEAWLDAKNVNLKTLSPKLTEQRLGPFKVIKKISDRAYCLELPPTMRIHNVFYVGLLSKVKRDKKRNFENRPPPVTVDGEEEYQVKGITDAEERNGKWFFQVKWKGYGSKENTWEPQENLKNAKKILEKYEKDMKKKALGAAKALRGGQCREAKGGGEAPALIAPELFISSILTDSDLNDLIRDALPDDKTVAKILKSLEENIPVKGWSLDNGLLYYHQCIYVPNEPEIRRLVLESRHDNPSTGHPGQWRTMELLSRHYYWSGMKQSVAKYIQACDSCIRSKHSNQAKMGLLQPIDLPRKPWEEITYDLIVGLPISEGYDAILTVVDRLSKMVHFIPTTSKATAVDVANLFVNFIWKLHGLPRKTISDCGPQFNAKFLCQVYKRLGIEPHFSTAYRPQVDGQSERLNQFVEIFLRHYLSHRQDDWVALLPLAEFAYNNGVHAGSKHSPFYLCYGYNPDFTVGDITVTQVPQADELAEFLKKNLEEAKAALTMAQNKQAFYYNNKHKAAIKLEPGDRVFLDSSNIKTSRPSHKLEHKRLGPYKVLEKIGKESYKLELPKSMKIHPVFHIALLHKEPFDEFQRKPKPLPPVITQTGEEEYVVEKILDSRKQGRNLWYYVKWKGYGPEENTWEPKSHLANAPKQVAKFHQLHSDAPGP</sequence>
<dbReference type="RefSeq" id="XP_043185116.1">
    <property type="nucleotide sequence ID" value="XM_043331606.1"/>
</dbReference>
<gene>
    <name evidence="26" type="ORF">RhiXN_11791</name>
</gene>
<keyword evidence="14" id="KW-0239">DNA-directed DNA polymerase</keyword>
<dbReference type="InterPro" id="IPR041588">
    <property type="entry name" value="Integrase_H2C2"/>
</dbReference>
<dbReference type="GO" id="GO:0003887">
    <property type="term" value="F:DNA-directed DNA polymerase activity"/>
    <property type="evidence" value="ECO:0007669"/>
    <property type="project" value="UniProtKB-KW"/>
</dbReference>
<feature type="domain" description="CCHC-type" evidence="23">
    <location>
        <begin position="835"/>
        <end position="849"/>
    </location>
</feature>
<dbReference type="CDD" id="cd09274">
    <property type="entry name" value="RNase_HI_RT_Ty3"/>
    <property type="match status" value="1"/>
</dbReference>
<dbReference type="GO" id="GO:0006338">
    <property type="term" value="P:chromatin remodeling"/>
    <property type="evidence" value="ECO:0007669"/>
    <property type="project" value="UniProtKB-ARBA"/>
</dbReference>
<keyword evidence="12" id="KW-0229">DNA integration</keyword>
<dbReference type="InterPro" id="IPR016197">
    <property type="entry name" value="Chromo-like_dom_sf"/>
</dbReference>
<keyword evidence="16" id="KW-0233">DNA recombination</keyword>
<evidence type="ECO:0000256" key="7">
    <source>
        <dbReference type="ARBA" id="ARBA00022750"/>
    </source>
</evidence>
<dbReference type="InterPro" id="IPR021109">
    <property type="entry name" value="Peptidase_aspartic_dom_sf"/>
</dbReference>
<proteinExistence type="predicted"/>
<feature type="coiled-coil region" evidence="20">
    <location>
        <begin position="2317"/>
        <end position="2344"/>
    </location>
</feature>
<dbReference type="InterPro" id="IPR043128">
    <property type="entry name" value="Rev_trsase/Diguanyl_cyclase"/>
</dbReference>
<feature type="compositionally biased region" description="Basic and acidic residues" evidence="21">
    <location>
        <begin position="855"/>
        <end position="871"/>
    </location>
</feature>
<evidence type="ECO:0000256" key="16">
    <source>
        <dbReference type="ARBA" id="ARBA00023172"/>
    </source>
</evidence>
<dbReference type="Gene3D" id="1.10.340.70">
    <property type="match status" value="2"/>
</dbReference>
<dbReference type="Proteomes" id="UP000650533">
    <property type="component" value="Chromosome 12"/>
</dbReference>
<dbReference type="GO" id="GO:0003677">
    <property type="term" value="F:DNA binding"/>
    <property type="evidence" value="ECO:0007669"/>
    <property type="project" value="UniProtKB-KW"/>
</dbReference>
<evidence type="ECO:0000256" key="2">
    <source>
        <dbReference type="ARBA" id="ARBA00022670"/>
    </source>
</evidence>
<keyword evidence="13" id="KW-0695">RNA-directed DNA polymerase</keyword>
<dbReference type="Gene3D" id="2.40.70.10">
    <property type="entry name" value="Acid Proteases"/>
    <property type="match status" value="1"/>
</dbReference>
<dbReference type="Pfam" id="PF03732">
    <property type="entry name" value="Retrotrans_gag"/>
    <property type="match status" value="1"/>
</dbReference>
<organism evidence="26 27">
    <name type="scientific">Rhizoctonia solani</name>
    <dbReference type="NCBI Taxonomy" id="456999"/>
    <lineage>
        <taxon>Eukaryota</taxon>
        <taxon>Fungi</taxon>
        <taxon>Dikarya</taxon>
        <taxon>Basidiomycota</taxon>
        <taxon>Agaricomycotina</taxon>
        <taxon>Agaricomycetes</taxon>
        <taxon>Cantharellales</taxon>
        <taxon>Ceratobasidiaceae</taxon>
        <taxon>Rhizoctonia</taxon>
    </lineage>
</organism>
<evidence type="ECO:0000259" key="24">
    <source>
        <dbReference type="PROSITE" id="PS50878"/>
    </source>
</evidence>
<dbReference type="GO" id="GO:0004190">
    <property type="term" value="F:aspartic-type endopeptidase activity"/>
    <property type="evidence" value="ECO:0007669"/>
    <property type="project" value="UniProtKB-KW"/>
</dbReference>
<dbReference type="SUPFAM" id="SSF53098">
    <property type="entry name" value="Ribonuclease H-like"/>
    <property type="match status" value="2"/>
</dbReference>
<feature type="region of interest" description="Disordered" evidence="21">
    <location>
        <begin position="779"/>
        <end position="828"/>
    </location>
</feature>
<dbReference type="CDD" id="cd00024">
    <property type="entry name" value="CD_CSD"/>
    <property type="match status" value="1"/>
</dbReference>
<evidence type="ECO:0000256" key="18">
    <source>
        <dbReference type="ARBA" id="ARBA00023268"/>
    </source>
</evidence>
<keyword evidence="3" id="KW-0808">Transferase</keyword>
<feature type="domain" description="Integrase catalytic" evidence="25">
    <location>
        <begin position="1628"/>
        <end position="1794"/>
    </location>
</feature>
<keyword evidence="19" id="KW-0863">Zinc-finger</keyword>
<evidence type="ECO:0000256" key="10">
    <source>
        <dbReference type="ARBA" id="ARBA00022842"/>
    </source>
</evidence>
<dbReference type="FunFam" id="3.30.420.10:FF:000032">
    <property type="entry name" value="Retrovirus-related Pol polyprotein from transposon 297-like Protein"/>
    <property type="match status" value="2"/>
</dbReference>
<keyword evidence="4" id="KW-0548">Nucleotidyltransferase</keyword>
<dbReference type="GO" id="GO:0005634">
    <property type="term" value="C:nucleus"/>
    <property type="evidence" value="ECO:0007669"/>
    <property type="project" value="UniProtKB-SubCell"/>
</dbReference>
<dbReference type="Pfam" id="PF00078">
    <property type="entry name" value="RVT_1"/>
    <property type="match status" value="2"/>
</dbReference>
<feature type="domain" description="Integrase catalytic" evidence="25">
    <location>
        <begin position="2145"/>
        <end position="2304"/>
    </location>
</feature>
<evidence type="ECO:0000313" key="26">
    <source>
        <dbReference type="EMBL" id="QRW24879.1"/>
    </source>
</evidence>
<dbReference type="GO" id="GO:0003723">
    <property type="term" value="F:RNA binding"/>
    <property type="evidence" value="ECO:0007669"/>
    <property type="project" value="UniProtKB-KW"/>
</dbReference>
<keyword evidence="20" id="KW-0175">Coiled coil</keyword>
<dbReference type="Pfam" id="PF17921">
    <property type="entry name" value="Integrase_H2C2"/>
    <property type="match status" value="2"/>
</dbReference>
<dbReference type="InterPro" id="IPR043502">
    <property type="entry name" value="DNA/RNA_pol_sf"/>
</dbReference>
<dbReference type="InterPro" id="IPR001584">
    <property type="entry name" value="Integrase_cat-core"/>
</dbReference>
<dbReference type="SUPFAM" id="SSF50630">
    <property type="entry name" value="Acid proteases"/>
    <property type="match status" value="1"/>
</dbReference>
<dbReference type="GO" id="GO:0006508">
    <property type="term" value="P:proteolysis"/>
    <property type="evidence" value="ECO:0007669"/>
    <property type="project" value="UniProtKB-KW"/>
</dbReference>
<dbReference type="PROSITE" id="PS50878">
    <property type="entry name" value="RT_POL"/>
    <property type="match status" value="2"/>
</dbReference>
<dbReference type="Pfam" id="PF00665">
    <property type="entry name" value="rve"/>
    <property type="match status" value="1"/>
</dbReference>
<dbReference type="Gene3D" id="3.10.20.370">
    <property type="match status" value="1"/>
</dbReference>
<evidence type="ECO:0000256" key="1">
    <source>
        <dbReference type="ARBA" id="ARBA00004123"/>
    </source>
</evidence>
<feature type="compositionally biased region" description="Polar residues" evidence="21">
    <location>
        <begin position="784"/>
        <end position="820"/>
    </location>
</feature>
<dbReference type="PROSITE" id="PS50013">
    <property type="entry name" value="CHROMO_2"/>
    <property type="match status" value="2"/>
</dbReference>
<accession>A0A8H8T110</accession>
<keyword evidence="2" id="KW-0645">Protease</keyword>
<evidence type="ECO:0000259" key="23">
    <source>
        <dbReference type="PROSITE" id="PS50158"/>
    </source>
</evidence>
<keyword evidence="8" id="KW-0255">Endonuclease</keyword>